<keyword evidence="2" id="KW-1133">Transmembrane helix</keyword>
<dbReference type="Proteomes" id="UP000799423">
    <property type="component" value="Unassembled WGS sequence"/>
</dbReference>
<feature type="region of interest" description="Disordered" evidence="1">
    <location>
        <begin position="268"/>
        <end position="303"/>
    </location>
</feature>
<keyword evidence="2" id="KW-0812">Transmembrane</keyword>
<name>A0A6A7BJ96_9PLEO</name>
<accession>A0A6A7BJ96</accession>
<sequence length="409" mass="42552">MARSFVTRLVAGLALVQLPALSVLAQTQTISEDDTLAATSIPTTTAPTALASPTSSREPQTFTITAGAGSFKFTPQEISNVSVGDTVNFEFYPPDHSVARADFGSACVPYEYTGKNRTGFWSTTQWVKDTTEITHWTLPINTTEPIFFYCAAPNSCIGEHMVGVINPNSTHTLDLQIDAAKNADFQVAPGNAIPAEAASSTTFANAPTSSPSQGTAPVPPSHTSGSSHKLSPGAIAGIVVGAVAFLAVCAALFYFVGRAKSLKEHAKRKHANANATPDPHSSLAMSMSQYGSGGLGSPGHHHVSTGYPSPVPFGSPGQSEYGFAAAAPPPGYGMHGGGGEQYQGGWVTPTAQQQQAHLSMGSGVSGLSQQQIDELKYARTSTQAVLAELQSPTPGQEGFSVELEAQGRK</sequence>
<evidence type="ECO:0000256" key="3">
    <source>
        <dbReference type="SAM" id="SignalP"/>
    </source>
</evidence>
<feature type="region of interest" description="Disordered" evidence="1">
    <location>
        <begin position="388"/>
        <end position="409"/>
    </location>
</feature>
<feature type="signal peptide" evidence="3">
    <location>
        <begin position="1"/>
        <end position="25"/>
    </location>
</feature>
<protein>
    <recommendedName>
        <fullName evidence="6">Extracellular serine-rich protein</fullName>
    </recommendedName>
</protein>
<dbReference type="CDD" id="cd00920">
    <property type="entry name" value="Cupredoxin"/>
    <property type="match status" value="1"/>
</dbReference>
<evidence type="ECO:0000313" key="5">
    <source>
        <dbReference type="Proteomes" id="UP000799423"/>
    </source>
</evidence>
<reference evidence="4" key="1">
    <citation type="submission" date="2020-01" db="EMBL/GenBank/DDBJ databases">
        <authorList>
            <consortium name="DOE Joint Genome Institute"/>
            <person name="Haridas S."/>
            <person name="Albert R."/>
            <person name="Binder M."/>
            <person name="Bloem J."/>
            <person name="Labutti K."/>
            <person name="Salamov A."/>
            <person name="Andreopoulos B."/>
            <person name="Baker S.E."/>
            <person name="Barry K."/>
            <person name="Bills G."/>
            <person name="Bluhm B.H."/>
            <person name="Cannon C."/>
            <person name="Castanera R."/>
            <person name="Culley D.E."/>
            <person name="Daum C."/>
            <person name="Ezra D."/>
            <person name="Gonzalez J.B."/>
            <person name="Henrissat B."/>
            <person name="Kuo A."/>
            <person name="Liang C."/>
            <person name="Lipzen A."/>
            <person name="Lutzoni F."/>
            <person name="Magnuson J."/>
            <person name="Mondo S."/>
            <person name="Nolan M."/>
            <person name="Ohm R."/>
            <person name="Pangilinan J."/>
            <person name="Park H.-J."/>
            <person name="Ramirez L."/>
            <person name="Alfaro M."/>
            <person name="Sun H."/>
            <person name="Tritt A."/>
            <person name="Yoshinaga Y."/>
            <person name="Zwiers L.-H."/>
            <person name="Turgeon B.G."/>
            <person name="Goodwin S.B."/>
            <person name="Spatafora J.W."/>
            <person name="Crous P.W."/>
            <person name="Grigoriev I.V."/>
        </authorList>
    </citation>
    <scope>NUCLEOTIDE SEQUENCE</scope>
    <source>
        <strain evidence="4">IPT5</strain>
    </source>
</reference>
<evidence type="ECO:0000313" key="4">
    <source>
        <dbReference type="EMBL" id="KAF2855312.1"/>
    </source>
</evidence>
<proteinExistence type="predicted"/>
<organism evidence="4 5">
    <name type="scientific">Plenodomus tracheiphilus IPT5</name>
    <dbReference type="NCBI Taxonomy" id="1408161"/>
    <lineage>
        <taxon>Eukaryota</taxon>
        <taxon>Fungi</taxon>
        <taxon>Dikarya</taxon>
        <taxon>Ascomycota</taxon>
        <taxon>Pezizomycotina</taxon>
        <taxon>Dothideomycetes</taxon>
        <taxon>Pleosporomycetidae</taxon>
        <taxon>Pleosporales</taxon>
        <taxon>Pleosporineae</taxon>
        <taxon>Leptosphaeriaceae</taxon>
        <taxon>Plenodomus</taxon>
    </lineage>
</organism>
<dbReference type="AlphaFoldDB" id="A0A6A7BJ96"/>
<feature type="transmembrane region" description="Helical" evidence="2">
    <location>
        <begin position="234"/>
        <end position="257"/>
    </location>
</feature>
<evidence type="ECO:0000256" key="2">
    <source>
        <dbReference type="SAM" id="Phobius"/>
    </source>
</evidence>
<feature type="chain" id="PRO_5025546844" description="Extracellular serine-rich protein" evidence="3">
    <location>
        <begin position="26"/>
        <end position="409"/>
    </location>
</feature>
<evidence type="ECO:0000256" key="1">
    <source>
        <dbReference type="SAM" id="MobiDB-lite"/>
    </source>
</evidence>
<dbReference type="PANTHER" id="PTHR34883">
    <property type="entry name" value="SERINE-RICH PROTEIN, PUTATIVE-RELATED-RELATED"/>
    <property type="match status" value="1"/>
</dbReference>
<dbReference type="EMBL" id="MU006291">
    <property type="protein sequence ID" value="KAF2855312.1"/>
    <property type="molecule type" value="Genomic_DNA"/>
</dbReference>
<dbReference type="CDD" id="cd12087">
    <property type="entry name" value="TM_EGFR-like"/>
    <property type="match status" value="1"/>
</dbReference>
<dbReference type="Gene3D" id="2.60.40.420">
    <property type="entry name" value="Cupredoxins - blue copper proteins"/>
    <property type="match status" value="1"/>
</dbReference>
<dbReference type="PANTHER" id="PTHR34883:SF8">
    <property type="entry name" value="EXTRACELLULAR SERINE-RICH PROTEIN (AFU_ORTHOLOGUE AFUA_6G00670)"/>
    <property type="match status" value="1"/>
</dbReference>
<dbReference type="SUPFAM" id="SSF49503">
    <property type="entry name" value="Cupredoxins"/>
    <property type="match status" value="1"/>
</dbReference>
<feature type="region of interest" description="Disordered" evidence="1">
    <location>
        <begin position="200"/>
        <end position="227"/>
    </location>
</feature>
<keyword evidence="2" id="KW-0472">Membrane</keyword>
<dbReference type="OrthoDB" id="2331100at2759"/>
<evidence type="ECO:0008006" key="6">
    <source>
        <dbReference type="Google" id="ProtNLM"/>
    </source>
</evidence>
<gene>
    <name evidence="4" type="ORF">T440DRAFT_464587</name>
</gene>
<dbReference type="InterPro" id="IPR008972">
    <property type="entry name" value="Cupredoxin"/>
</dbReference>
<dbReference type="InterPro" id="IPR052953">
    <property type="entry name" value="Ser-rich/MCO-related"/>
</dbReference>
<keyword evidence="5" id="KW-1185">Reference proteome</keyword>
<keyword evidence="3" id="KW-0732">Signal</keyword>